<dbReference type="InterPro" id="IPR020590">
    <property type="entry name" value="Guanylate_kinase_CS"/>
</dbReference>
<evidence type="ECO:0000256" key="2">
    <source>
        <dbReference type="ARBA" id="ARBA00004496"/>
    </source>
</evidence>
<dbReference type="GO" id="GO:0005524">
    <property type="term" value="F:ATP binding"/>
    <property type="evidence" value="ECO:0007669"/>
    <property type="project" value="UniProtKB-UniRule"/>
</dbReference>
<dbReference type="CDD" id="cd00071">
    <property type="entry name" value="GMPK"/>
    <property type="match status" value="1"/>
</dbReference>
<comment type="subcellular location">
    <subcellularLocation>
        <location evidence="2 13">Cytoplasm</location>
    </subcellularLocation>
</comment>
<keyword evidence="7 13" id="KW-0808">Transferase</keyword>
<evidence type="ECO:0000313" key="16">
    <source>
        <dbReference type="Proteomes" id="UP000182771"/>
    </source>
</evidence>
<gene>
    <name evidence="13" type="primary">gmk</name>
    <name evidence="15" type="ORF">SAMN05444420_101599</name>
</gene>
<dbReference type="SUPFAM" id="SSF52540">
    <property type="entry name" value="P-loop containing nucleoside triphosphate hydrolases"/>
    <property type="match status" value="1"/>
</dbReference>
<dbReference type="Proteomes" id="UP000182771">
    <property type="component" value="Unassembled WGS sequence"/>
</dbReference>
<reference evidence="15 16" key="1">
    <citation type="submission" date="2016-10" db="EMBL/GenBank/DDBJ databases">
        <authorList>
            <person name="Varghese N."/>
            <person name="Submissions S."/>
        </authorList>
    </citation>
    <scope>NUCLEOTIDE SEQUENCE [LARGE SCALE GENOMIC DNA]</scope>
    <source>
        <strain evidence="15 16">DSM 11449</strain>
    </source>
</reference>
<evidence type="ECO:0000256" key="8">
    <source>
        <dbReference type="ARBA" id="ARBA00022741"/>
    </source>
</evidence>
<dbReference type="EC" id="2.7.4.8" evidence="4 13"/>
<evidence type="ECO:0000256" key="4">
    <source>
        <dbReference type="ARBA" id="ARBA00012961"/>
    </source>
</evidence>
<evidence type="ECO:0000313" key="15">
    <source>
        <dbReference type="EMBL" id="SDW23967.1"/>
    </source>
</evidence>
<evidence type="ECO:0000256" key="10">
    <source>
        <dbReference type="ARBA" id="ARBA00022840"/>
    </source>
</evidence>
<dbReference type="HAMAP" id="MF_00328">
    <property type="entry name" value="Guanylate_kinase"/>
    <property type="match status" value="1"/>
</dbReference>
<dbReference type="Pfam" id="PF00625">
    <property type="entry name" value="Guanylate_kin"/>
    <property type="match status" value="1"/>
</dbReference>
<name>A0A1H2RXD9_9FLAO</name>
<dbReference type="SMART" id="SM00072">
    <property type="entry name" value="GuKc"/>
    <property type="match status" value="1"/>
</dbReference>
<dbReference type="GO" id="GO:0004385">
    <property type="term" value="F:GMP kinase activity"/>
    <property type="evidence" value="ECO:0007669"/>
    <property type="project" value="UniProtKB-UniRule"/>
</dbReference>
<keyword evidence="6 13" id="KW-0963">Cytoplasm</keyword>
<proteinExistence type="inferred from homology"/>
<dbReference type="PROSITE" id="PS50052">
    <property type="entry name" value="GUANYLATE_KINASE_2"/>
    <property type="match status" value="1"/>
</dbReference>
<comment type="caution">
    <text evidence="15">The sequence shown here is derived from an EMBL/GenBank/DDBJ whole genome shotgun (WGS) entry which is preliminary data.</text>
</comment>
<comment type="catalytic activity">
    <reaction evidence="12 13">
        <text>GMP + ATP = GDP + ADP</text>
        <dbReference type="Rhea" id="RHEA:20780"/>
        <dbReference type="ChEBI" id="CHEBI:30616"/>
        <dbReference type="ChEBI" id="CHEBI:58115"/>
        <dbReference type="ChEBI" id="CHEBI:58189"/>
        <dbReference type="ChEBI" id="CHEBI:456216"/>
        <dbReference type="EC" id="2.7.4.8"/>
    </reaction>
</comment>
<keyword evidence="9 13" id="KW-0418">Kinase</keyword>
<dbReference type="PANTHER" id="PTHR23117">
    <property type="entry name" value="GUANYLATE KINASE-RELATED"/>
    <property type="match status" value="1"/>
</dbReference>
<dbReference type="OrthoDB" id="9808150at2"/>
<evidence type="ECO:0000256" key="12">
    <source>
        <dbReference type="ARBA" id="ARBA00048594"/>
    </source>
</evidence>
<feature type="binding site" evidence="13">
    <location>
        <begin position="8"/>
        <end position="15"/>
    </location>
    <ligand>
        <name>ATP</name>
        <dbReference type="ChEBI" id="CHEBI:30616"/>
    </ligand>
</feature>
<keyword evidence="16" id="KW-1185">Reference proteome</keyword>
<sequence>MKIIIFSAPSGTGKSSVIRELLKQTDLNLAFSISTTSRAPRGSERDGVEYYFVTAERFQEKIKQQAFIEWQEVYAGNYYGTYASEIERLSAMGKNIVFDLDVFGGINLKKHFGDKALAIFLQPPSLEELKKRLEHRQTDTPEKIAMRIDKAAYEIEQAVYFDKIVVNDNLQVCVEEVAQLIRTFLNYW</sequence>
<dbReference type="AlphaFoldDB" id="A0A1H2RXD9"/>
<comment type="function">
    <text evidence="1 13">Essential for recycling GMP and indirectly, cGMP.</text>
</comment>
<dbReference type="EMBL" id="FNND01000001">
    <property type="protein sequence ID" value="SDW23967.1"/>
    <property type="molecule type" value="Genomic_DNA"/>
</dbReference>
<dbReference type="InterPro" id="IPR017665">
    <property type="entry name" value="Guanylate_kinase"/>
</dbReference>
<evidence type="ECO:0000256" key="13">
    <source>
        <dbReference type="HAMAP-Rule" id="MF_00328"/>
    </source>
</evidence>
<evidence type="ECO:0000256" key="6">
    <source>
        <dbReference type="ARBA" id="ARBA00022490"/>
    </source>
</evidence>
<evidence type="ECO:0000256" key="1">
    <source>
        <dbReference type="ARBA" id="ARBA00003531"/>
    </source>
</evidence>
<evidence type="ECO:0000256" key="9">
    <source>
        <dbReference type="ARBA" id="ARBA00022777"/>
    </source>
</evidence>
<evidence type="ECO:0000256" key="11">
    <source>
        <dbReference type="ARBA" id="ARBA00030128"/>
    </source>
</evidence>
<dbReference type="InterPro" id="IPR027417">
    <property type="entry name" value="P-loop_NTPase"/>
</dbReference>
<feature type="domain" description="Guanylate kinase-like" evidence="14">
    <location>
        <begin position="1"/>
        <end position="182"/>
    </location>
</feature>
<keyword evidence="10 13" id="KW-0067">ATP-binding</keyword>
<protein>
    <recommendedName>
        <fullName evidence="5 13">Guanylate kinase</fullName>
        <ecNumber evidence="4 13">2.7.4.8</ecNumber>
    </recommendedName>
    <alternativeName>
        <fullName evidence="11 13">GMP kinase</fullName>
    </alternativeName>
</protein>
<dbReference type="GO" id="GO:0005829">
    <property type="term" value="C:cytosol"/>
    <property type="evidence" value="ECO:0007669"/>
    <property type="project" value="TreeGrafter"/>
</dbReference>
<organism evidence="15 16">
    <name type="scientific">Capnocytophaga granulosa</name>
    <dbReference type="NCBI Taxonomy" id="45242"/>
    <lineage>
        <taxon>Bacteria</taxon>
        <taxon>Pseudomonadati</taxon>
        <taxon>Bacteroidota</taxon>
        <taxon>Flavobacteriia</taxon>
        <taxon>Flavobacteriales</taxon>
        <taxon>Flavobacteriaceae</taxon>
        <taxon>Capnocytophaga</taxon>
    </lineage>
</organism>
<evidence type="ECO:0000256" key="7">
    <source>
        <dbReference type="ARBA" id="ARBA00022679"/>
    </source>
</evidence>
<comment type="similarity">
    <text evidence="3 13">Belongs to the guanylate kinase family.</text>
</comment>
<dbReference type="RefSeq" id="WP_016419843.1">
    <property type="nucleotide sequence ID" value="NZ_FNND01000001.1"/>
</dbReference>
<dbReference type="GeneID" id="85017546"/>
<dbReference type="InterPro" id="IPR008144">
    <property type="entry name" value="Guanylate_kin-like_dom"/>
</dbReference>
<dbReference type="Gene3D" id="3.30.63.10">
    <property type="entry name" value="Guanylate Kinase phosphate binding domain"/>
    <property type="match status" value="1"/>
</dbReference>
<evidence type="ECO:0000259" key="14">
    <source>
        <dbReference type="PROSITE" id="PS50052"/>
    </source>
</evidence>
<evidence type="ECO:0000256" key="3">
    <source>
        <dbReference type="ARBA" id="ARBA00005790"/>
    </source>
</evidence>
<dbReference type="PANTHER" id="PTHR23117:SF13">
    <property type="entry name" value="GUANYLATE KINASE"/>
    <property type="match status" value="1"/>
</dbReference>
<dbReference type="PROSITE" id="PS00856">
    <property type="entry name" value="GUANYLATE_KINASE_1"/>
    <property type="match status" value="1"/>
</dbReference>
<evidence type="ECO:0000256" key="5">
    <source>
        <dbReference type="ARBA" id="ARBA00016296"/>
    </source>
</evidence>
<accession>A0A1H2RXD9</accession>
<dbReference type="NCBIfam" id="TIGR03263">
    <property type="entry name" value="guanyl_kin"/>
    <property type="match status" value="1"/>
</dbReference>
<dbReference type="InterPro" id="IPR008145">
    <property type="entry name" value="GK/Ca_channel_bsu"/>
</dbReference>
<dbReference type="FunFam" id="3.30.63.10:FF:000005">
    <property type="entry name" value="Guanylate kinase"/>
    <property type="match status" value="1"/>
</dbReference>
<dbReference type="Gene3D" id="3.40.50.300">
    <property type="entry name" value="P-loop containing nucleotide triphosphate hydrolases"/>
    <property type="match status" value="1"/>
</dbReference>
<keyword evidence="8 13" id="KW-0547">Nucleotide-binding</keyword>